<gene>
    <name evidence="2" type="ORF">CDV31_016732</name>
</gene>
<sequence length="155" mass="18170">MAEKRDREDTPDALDDEAWFRLRDAAIAELKEQNLRGFLREVKRQRNQARKKQRRSTTSPRRKTGPDWMHRTRFSRSQDLDKFRPVHIKLDHFVERTLGGFSDKMRNDPATFVIRQGNLGFVAFRKPDGTMTRAAFCDTCYVQGVVTSGRHLSEE</sequence>
<reference evidence="2 3" key="1">
    <citation type="submission" date="2017-06" db="EMBL/GenBank/DDBJ databases">
        <title>Cmopartive genomic analysis of Ambrosia Fusariam Clade fungi.</title>
        <authorList>
            <person name="Stajich J.E."/>
            <person name="Carrillo J."/>
            <person name="Kijimoto T."/>
            <person name="Eskalen A."/>
            <person name="O'Donnell K."/>
            <person name="Kasson M."/>
        </authorList>
    </citation>
    <scope>NUCLEOTIDE SEQUENCE [LARGE SCALE GENOMIC DNA]</scope>
    <source>
        <strain evidence="2 3">NRRL 20438</strain>
    </source>
</reference>
<proteinExistence type="predicted"/>
<evidence type="ECO:0000313" key="3">
    <source>
        <dbReference type="Proteomes" id="UP000288429"/>
    </source>
</evidence>
<evidence type="ECO:0000313" key="2">
    <source>
        <dbReference type="EMBL" id="RSL84240.1"/>
    </source>
</evidence>
<dbReference type="AlphaFoldDB" id="A0A428S349"/>
<name>A0A428S349_9HYPO</name>
<organism evidence="2 3">
    <name type="scientific">Fusarium ambrosium</name>
    <dbReference type="NCBI Taxonomy" id="131363"/>
    <lineage>
        <taxon>Eukaryota</taxon>
        <taxon>Fungi</taxon>
        <taxon>Dikarya</taxon>
        <taxon>Ascomycota</taxon>
        <taxon>Pezizomycotina</taxon>
        <taxon>Sordariomycetes</taxon>
        <taxon>Hypocreomycetidae</taxon>
        <taxon>Hypocreales</taxon>
        <taxon>Nectriaceae</taxon>
        <taxon>Fusarium</taxon>
        <taxon>Fusarium solani species complex</taxon>
    </lineage>
</organism>
<dbReference type="Proteomes" id="UP000288429">
    <property type="component" value="Unassembled WGS sequence"/>
</dbReference>
<evidence type="ECO:0000256" key="1">
    <source>
        <dbReference type="SAM" id="MobiDB-lite"/>
    </source>
</evidence>
<keyword evidence="3" id="KW-1185">Reference proteome</keyword>
<comment type="caution">
    <text evidence="2">The sequence shown here is derived from an EMBL/GenBank/DDBJ whole genome shotgun (WGS) entry which is preliminary data.</text>
</comment>
<protein>
    <submittedName>
        <fullName evidence="2">Uncharacterized protein</fullName>
    </submittedName>
</protein>
<feature type="compositionally biased region" description="Basic residues" evidence="1">
    <location>
        <begin position="45"/>
        <end position="63"/>
    </location>
</feature>
<dbReference type="EMBL" id="NIZV01000616">
    <property type="protein sequence ID" value="RSL84240.1"/>
    <property type="molecule type" value="Genomic_DNA"/>
</dbReference>
<feature type="region of interest" description="Disordered" evidence="1">
    <location>
        <begin position="41"/>
        <end position="71"/>
    </location>
</feature>
<accession>A0A428S349</accession>